<evidence type="ECO:0000313" key="9">
    <source>
        <dbReference type="Proteomes" id="UP000261931"/>
    </source>
</evidence>
<dbReference type="Gene3D" id="3.40.605.10">
    <property type="entry name" value="Aldehyde Dehydrogenase, Chain A, domain 1"/>
    <property type="match status" value="1"/>
</dbReference>
<proteinExistence type="inferred from homology"/>
<feature type="domain" description="Aldehyde dehydrogenase" evidence="7">
    <location>
        <begin position="18"/>
        <end position="480"/>
    </location>
</feature>
<comment type="similarity">
    <text evidence="1 6">Belongs to the aldehyde dehydrogenase family.</text>
</comment>
<dbReference type="InterPro" id="IPR016161">
    <property type="entry name" value="Ald_DH/histidinol_DH"/>
</dbReference>
<organism evidence="8 9">
    <name type="scientific">Hydrogenophaga borbori</name>
    <dbReference type="NCBI Taxonomy" id="2294117"/>
    <lineage>
        <taxon>Bacteria</taxon>
        <taxon>Pseudomonadati</taxon>
        <taxon>Pseudomonadota</taxon>
        <taxon>Betaproteobacteria</taxon>
        <taxon>Burkholderiales</taxon>
        <taxon>Comamonadaceae</taxon>
        <taxon>Hydrogenophaga</taxon>
    </lineage>
</organism>
<dbReference type="EC" id="1.2.1.3" evidence="3"/>
<dbReference type="InterPro" id="IPR016163">
    <property type="entry name" value="Ald_DH_C"/>
</dbReference>
<name>A0A372EE99_9BURK</name>
<comment type="caution">
    <text evidence="8">The sequence shown here is derived from an EMBL/GenBank/DDBJ whole genome shotgun (WGS) entry which is preliminary data.</text>
</comment>
<dbReference type="PROSITE" id="PS00687">
    <property type="entry name" value="ALDEHYDE_DEHYDR_GLU"/>
    <property type="match status" value="1"/>
</dbReference>
<dbReference type="Proteomes" id="UP000261931">
    <property type="component" value="Unassembled WGS sequence"/>
</dbReference>
<evidence type="ECO:0000256" key="1">
    <source>
        <dbReference type="ARBA" id="ARBA00009986"/>
    </source>
</evidence>
<dbReference type="PANTHER" id="PTHR42804">
    <property type="entry name" value="ALDEHYDE DEHYDROGENASE"/>
    <property type="match status" value="1"/>
</dbReference>
<feature type="active site" evidence="5">
    <location>
        <position position="253"/>
    </location>
</feature>
<dbReference type="InterPro" id="IPR016160">
    <property type="entry name" value="Ald_DH_CS_CYS"/>
</dbReference>
<evidence type="ECO:0000256" key="4">
    <source>
        <dbReference type="ARBA" id="ARBA00049194"/>
    </source>
</evidence>
<evidence type="ECO:0000313" key="8">
    <source>
        <dbReference type="EMBL" id="RFP76117.1"/>
    </source>
</evidence>
<dbReference type="Pfam" id="PF00171">
    <property type="entry name" value="Aldedh"/>
    <property type="match status" value="1"/>
</dbReference>
<reference evidence="8 9" key="1">
    <citation type="submission" date="2018-08" db="EMBL/GenBank/DDBJ databases">
        <title>Hydrogenophaga sp. LA-38 isolated from sludge.</title>
        <authorList>
            <person name="Im W.-T."/>
        </authorList>
    </citation>
    <scope>NUCLEOTIDE SEQUENCE [LARGE SCALE GENOMIC DNA]</scope>
    <source>
        <strain evidence="8 9">LA-38</strain>
    </source>
</reference>
<dbReference type="InterPro" id="IPR029510">
    <property type="entry name" value="Ald_DH_CS_GLU"/>
</dbReference>
<dbReference type="Gene3D" id="3.40.309.10">
    <property type="entry name" value="Aldehyde Dehydrogenase, Chain A, domain 2"/>
    <property type="match status" value="1"/>
</dbReference>
<evidence type="ECO:0000256" key="6">
    <source>
        <dbReference type="RuleBase" id="RU003345"/>
    </source>
</evidence>
<dbReference type="GO" id="GO:0004029">
    <property type="term" value="F:aldehyde dehydrogenase (NAD+) activity"/>
    <property type="evidence" value="ECO:0007669"/>
    <property type="project" value="UniProtKB-EC"/>
</dbReference>
<dbReference type="InterPro" id="IPR015590">
    <property type="entry name" value="Aldehyde_DH_dom"/>
</dbReference>
<evidence type="ECO:0000259" key="7">
    <source>
        <dbReference type="Pfam" id="PF00171"/>
    </source>
</evidence>
<accession>A0A372EE99</accession>
<dbReference type="RefSeq" id="WP_116960884.1">
    <property type="nucleotide sequence ID" value="NZ_QVLS01000017.1"/>
</dbReference>
<dbReference type="InterPro" id="IPR016162">
    <property type="entry name" value="Ald_DH_N"/>
</dbReference>
<sequence length="493" mass="53126">MTDTAQSGLYIDGQRVEASGGRRYPIHNPARPAERVGQAALASVEDVDRAFQAAHRAFPAWSARSPAERAALLRRVAEHLTADAVDLERRTRLFTREHGKVLKEAATEMGRLGSRFTDVADNAPRLMADERLSGPPFDTVIARKPRGVALLIVPWNWPLSILGAKLPQALLAGSTVVIKLPQQSAIAPAQTVAMIAEMLPPGVVNLITGEAAEIGDAMLTHPLAAAINFTGSVGVGKHVMRLAAERLTPVTLELGGNDAALVLQDAELDAAALRRLYQGAFMTAGQICMAMKRLYVHRSRYDELVQGLSAVAAEQVVGDGLLPDTTMGPLNNPRQLQVVRDMIQQARERGADVREFGAVPDPALYRQGHFQRPTLVLDPDPSLDVVREEQFGPVLPILPVDTQEQGIALANDSRFALCSSVWTADPERAMAVARQLEAGYTYLNGHGPLAQDNRAPFGGFKDSGFGRNLGFQGIEGFLSPHSISAPAGWLHKA</sequence>
<keyword evidence="2 6" id="KW-0560">Oxidoreductase</keyword>
<dbReference type="PROSITE" id="PS00070">
    <property type="entry name" value="ALDEHYDE_DEHYDR_CYS"/>
    <property type="match status" value="1"/>
</dbReference>
<dbReference type="SUPFAM" id="SSF53720">
    <property type="entry name" value="ALDH-like"/>
    <property type="match status" value="1"/>
</dbReference>
<evidence type="ECO:0000256" key="2">
    <source>
        <dbReference type="ARBA" id="ARBA00023002"/>
    </source>
</evidence>
<evidence type="ECO:0000256" key="3">
    <source>
        <dbReference type="ARBA" id="ARBA00024226"/>
    </source>
</evidence>
<dbReference type="EMBL" id="QVLS01000017">
    <property type="protein sequence ID" value="RFP76117.1"/>
    <property type="molecule type" value="Genomic_DNA"/>
</dbReference>
<dbReference type="AlphaFoldDB" id="A0A372EE99"/>
<protein>
    <recommendedName>
        <fullName evidence="3">aldehyde dehydrogenase (NAD(+))</fullName>
        <ecNumber evidence="3">1.2.1.3</ecNumber>
    </recommendedName>
</protein>
<dbReference type="PANTHER" id="PTHR42804:SF1">
    <property type="entry name" value="ALDEHYDE DEHYDROGENASE-RELATED"/>
    <property type="match status" value="1"/>
</dbReference>
<evidence type="ECO:0000256" key="5">
    <source>
        <dbReference type="PROSITE-ProRule" id="PRU10007"/>
    </source>
</evidence>
<comment type="catalytic activity">
    <reaction evidence="4">
        <text>an aldehyde + NAD(+) + H2O = a carboxylate + NADH + 2 H(+)</text>
        <dbReference type="Rhea" id="RHEA:16185"/>
        <dbReference type="ChEBI" id="CHEBI:15377"/>
        <dbReference type="ChEBI" id="CHEBI:15378"/>
        <dbReference type="ChEBI" id="CHEBI:17478"/>
        <dbReference type="ChEBI" id="CHEBI:29067"/>
        <dbReference type="ChEBI" id="CHEBI:57540"/>
        <dbReference type="ChEBI" id="CHEBI:57945"/>
        <dbReference type="EC" id="1.2.1.3"/>
    </reaction>
</comment>
<keyword evidence="9" id="KW-1185">Reference proteome</keyword>
<gene>
    <name evidence="8" type="ORF">DY262_20275</name>
</gene>